<feature type="chain" id="PRO_5004918096" description="Hydrophobin" evidence="1">
    <location>
        <begin position="22"/>
        <end position="79"/>
    </location>
</feature>
<organism evidence="2 3">
    <name type="scientific">Sclerotinia borealis (strain F-4128)</name>
    <dbReference type="NCBI Taxonomy" id="1432307"/>
    <lineage>
        <taxon>Eukaryota</taxon>
        <taxon>Fungi</taxon>
        <taxon>Dikarya</taxon>
        <taxon>Ascomycota</taxon>
        <taxon>Pezizomycotina</taxon>
        <taxon>Leotiomycetes</taxon>
        <taxon>Helotiales</taxon>
        <taxon>Sclerotiniaceae</taxon>
        <taxon>Sclerotinia</taxon>
    </lineage>
</organism>
<evidence type="ECO:0000256" key="1">
    <source>
        <dbReference type="SAM" id="SignalP"/>
    </source>
</evidence>
<proteinExistence type="predicted"/>
<dbReference type="EMBL" id="AYSA01000424">
    <property type="protein sequence ID" value="ESZ92112.1"/>
    <property type="molecule type" value="Genomic_DNA"/>
</dbReference>
<dbReference type="AlphaFoldDB" id="W9C5S6"/>
<evidence type="ECO:0008006" key="4">
    <source>
        <dbReference type="Google" id="ProtNLM"/>
    </source>
</evidence>
<reference evidence="2 3" key="1">
    <citation type="journal article" date="2014" name="Genome Announc.">
        <title>Draft genome sequence of Sclerotinia borealis, a psychrophilic plant pathogenic fungus.</title>
        <authorList>
            <person name="Mardanov A.V."/>
            <person name="Beletsky A.V."/>
            <person name="Kadnikov V.V."/>
            <person name="Ignatov A.N."/>
            <person name="Ravin N.V."/>
        </authorList>
    </citation>
    <scope>NUCLEOTIDE SEQUENCE [LARGE SCALE GENOMIC DNA]</scope>
    <source>
        <strain evidence="3">F-4157</strain>
    </source>
</reference>
<keyword evidence="1" id="KW-0732">Signal</keyword>
<accession>W9C5S6</accession>
<keyword evidence="3" id="KW-1185">Reference proteome</keyword>
<dbReference type="OrthoDB" id="3544474at2759"/>
<comment type="caution">
    <text evidence="2">The sequence shown here is derived from an EMBL/GenBank/DDBJ whole genome shotgun (WGS) entry which is preliminary data.</text>
</comment>
<gene>
    <name evidence="2" type="ORF">SBOR_7491</name>
</gene>
<sequence>MYFSLISSFALVVIIADLSNAVPVSTTIVARNAEPETAVKRSLIDLDNSINAPVDVDLSSLCLGVAVCNPVSVVKGSSN</sequence>
<evidence type="ECO:0000313" key="3">
    <source>
        <dbReference type="Proteomes" id="UP000019487"/>
    </source>
</evidence>
<feature type="signal peptide" evidence="1">
    <location>
        <begin position="1"/>
        <end position="21"/>
    </location>
</feature>
<protein>
    <recommendedName>
        <fullName evidence="4">Hydrophobin</fullName>
    </recommendedName>
</protein>
<name>W9C5S6_SCLBF</name>
<dbReference type="Proteomes" id="UP000019487">
    <property type="component" value="Unassembled WGS sequence"/>
</dbReference>
<evidence type="ECO:0000313" key="2">
    <source>
        <dbReference type="EMBL" id="ESZ92112.1"/>
    </source>
</evidence>
<dbReference type="HOGENOM" id="CLU_2607376_0_0_1"/>